<evidence type="ECO:0000313" key="2">
    <source>
        <dbReference type="EMBL" id="WWC91938.1"/>
    </source>
</evidence>
<dbReference type="RefSeq" id="XP_066078700.1">
    <property type="nucleotide sequence ID" value="XM_066222603.1"/>
</dbReference>
<gene>
    <name evidence="2" type="ORF">L201_006890</name>
</gene>
<evidence type="ECO:0000313" key="3">
    <source>
        <dbReference type="Proteomes" id="UP001355207"/>
    </source>
</evidence>
<protein>
    <recommendedName>
        <fullName evidence="4">ATPase expression protein 2, mitochondrial</fullName>
    </recommendedName>
</protein>
<reference evidence="2 3" key="1">
    <citation type="submission" date="2024-01" db="EMBL/GenBank/DDBJ databases">
        <title>Comparative genomics of Cryptococcus and Kwoniella reveals pathogenesis evolution and contrasting modes of karyotype evolution via chromosome fusion or intercentromeric recombination.</title>
        <authorList>
            <person name="Coelho M.A."/>
            <person name="David-Palma M."/>
            <person name="Shea T."/>
            <person name="Bowers K."/>
            <person name="McGinley-Smith S."/>
            <person name="Mohammad A.W."/>
            <person name="Gnirke A."/>
            <person name="Yurkov A.M."/>
            <person name="Nowrousian M."/>
            <person name="Sun S."/>
            <person name="Cuomo C.A."/>
            <person name="Heitman J."/>
        </authorList>
    </citation>
    <scope>NUCLEOTIDE SEQUENCE [LARGE SCALE GENOMIC DNA]</scope>
    <source>
        <strain evidence="2 3">CBS 6074</strain>
    </source>
</reference>
<dbReference type="AlphaFoldDB" id="A0AAX4K4B2"/>
<keyword evidence="3" id="KW-1185">Reference proteome</keyword>
<proteinExistence type="predicted"/>
<dbReference type="Proteomes" id="UP001355207">
    <property type="component" value="Chromosome 9"/>
</dbReference>
<evidence type="ECO:0000256" key="1">
    <source>
        <dbReference type="SAM" id="MobiDB-lite"/>
    </source>
</evidence>
<feature type="region of interest" description="Disordered" evidence="1">
    <location>
        <begin position="156"/>
        <end position="177"/>
    </location>
</feature>
<sequence>MSSTSRNALYVLRLVLRGQPTSATPRRGVSSATATANLSRDFDPSQPSYPSSSSASPASTSTGKKHLENAYDNSTLSFLESESDEYETASLLLPTREFDPEPIPWPTLFKHPEIIPPKSKFCDPIYRLVTKDRYKDALIIYQEILSHNLRIQQKNHHNASLKSNEVDRSKAEEDNDQDLDNSLEFEHLHSIRIQHRHEYLKPVIHSLKIGDHKSVLLWLNIYPNRPATSNNPHLKKIWSPILDIFINDKGSFRNDPKFFEEFLVLIGKKGLLPVLLPTLLPHLTFSFKPENSKSILENSIKAYINSTTSYIRDSKTDRAELQLDIVNSQIKSWWSSYLRKLLIAGYKDEAKSLIDNKPFQPQWDQHTLKIIKEELECDLKAEDSEEFVKLTDTSTILKRIRLSLNELPTPTELSDLIRALSHPFISQDHPTLFDRYKSRFTRPPSIPKARKYATVQEKLWLHAEILNYRKEGNHQDAIDLFREKFVWAGLPDLRLLYPENQVPMTAAEETSKIYPSIQIITSIIPSLVYTLPRSDSKSISDNAQTFFNLYIESVDKFAPSLKPNETTYGMLLREITHHSGSLNGLRYLRKLSSSITEGTDKDTPIGENSYAAVLYALAGRRQIEQFWSLLSQCEKEESIVITSRTYRGLVAILIKTGLSKEAEKLFWRARHRFNNDDIFDNLDI</sequence>
<dbReference type="EMBL" id="CP144106">
    <property type="protein sequence ID" value="WWC91938.1"/>
    <property type="molecule type" value="Genomic_DNA"/>
</dbReference>
<dbReference type="InterPro" id="IPR011990">
    <property type="entry name" value="TPR-like_helical_dom_sf"/>
</dbReference>
<name>A0AAX4K4B2_9TREE</name>
<evidence type="ECO:0008006" key="4">
    <source>
        <dbReference type="Google" id="ProtNLM"/>
    </source>
</evidence>
<feature type="region of interest" description="Disordered" evidence="1">
    <location>
        <begin position="21"/>
        <end position="65"/>
    </location>
</feature>
<dbReference type="GeneID" id="91097559"/>
<dbReference type="Gene3D" id="1.25.40.10">
    <property type="entry name" value="Tetratricopeptide repeat domain"/>
    <property type="match status" value="1"/>
</dbReference>
<feature type="compositionally biased region" description="Low complexity" evidence="1">
    <location>
        <begin position="44"/>
        <end position="62"/>
    </location>
</feature>
<feature type="compositionally biased region" description="Polar residues" evidence="1">
    <location>
        <begin position="21"/>
        <end position="38"/>
    </location>
</feature>
<organism evidence="2 3">
    <name type="scientific">Kwoniella dendrophila CBS 6074</name>
    <dbReference type="NCBI Taxonomy" id="1295534"/>
    <lineage>
        <taxon>Eukaryota</taxon>
        <taxon>Fungi</taxon>
        <taxon>Dikarya</taxon>
        <taxon>Basidiomycota</taxon>
        <taxon>Agaricomycotina</taxon>
        <taxon>Tremellomycetes</taxon>
        <taxon>Tremellales</taxon>
        <taxon>Cryptococcaceae</taxon>
        <taxon>Kwoniella</taxon>
    </lineage>
</organism>
<accession>A0AAX4K4B2</accession>